<sequence length="319" mass="36003">MKKKELVAIACLLCFCCCNGTEKEVPNPDLQEELSPIQFTIDLQKEVLPFPVTKSIPELNIPEPIPQNPDAEEDPSTPDIDPDNLYNRIDYIVYQSGKPDILVKHKQFTPQDPDFTIIYDSLPSGNYHICFLAHSDKNISVSGQTALFSKVSDTFHLFLTQEVQTGERIIKDITLQRIVGKIEFISADGVPKALKSFTINVSNYQNKIDLTTGNGISQNTPYTQTDTFNDSDIGKTNFSHSFFTFIPAPEFMLKAHLSAKNQINEVTREREVNDILPLINHIIRYTGILYTPKESDDTFTLDILNGGKWDSPIDKDLKD</sequence>
<dbReference type="Proteomes" id="UP000284660">
    <property type="component" value="Unassembled WGS sequence"/>
</dbReference>
<dbReference type="Proteomes" id="UP001210126">
    <property type="component" value="Unassembled WGS sequence"/>
</dbReference>
<evidence type="ECO:0000256" key="1">
    <source>
        <dbReference type="SAM" id="MobiDB-lite"/>
    </source>
</evidence>
<dbReference type="EMBL" id="JAQMPJ010000002">
    <property type="protein sequence ID" value="MDB9004196.1"/>
    <property type="molecule type" value="Genomic_DNA"/>
</dbReference>
<proteinExistence type="predicted"/>
<reference evidence="2 5" key="1">
    <citation type="submission" date="2015-09" db="EMBL/GenBank/DDBJ databases">
        <authorList>
            <consortium name="Pathogen Informatics"/>
        </authorList>
    </citation>
    <scope>NUCLEOTIDE SEQUENCE [LARGE SCALE GENOMIC DNA]</scope>
    <source>
        <strain evidence="2 5">2789STDY5608872</strain>
    </source>
</reference>
<feature type="compositionally biased region" description="Acidic residues" evidence="1">
    <location>
        <begin position="70"/>
        <end position="82"/>
    </location>
</feature>
<evidence type="ECO:0000313" key="6">
    <source>
        <dbReference type="Proteomes" id="UP000284660"/>
    </source>
</evidence>
<dbReference type="EMBL" id="CYXP01000002">
    <property type="protein sequence ID" value="CUM93273.1"/>
    <property type="molecule type" value="Genomic_DNA"/>
</dbReference>
<dbReference type="AlphaFoldDB" id="A0A173SSB4"/>
<name>A0A173SSB4_PARDI</name>
<evidence type="ECO:0000313" key="4">
    <source>
        <dbReference type="EMBL" id="RHD71857.1"/>
    </source>
</evidence>
<dbReference type="EMBL" id="QSJN01000014">
    <property type="protein sequence ID" value="RHD71857.1"/>
    <property type="molecule type" value="Genomic_DNA"/>
</dbReference>
<organism evidence="2 5">
    <name type="scientific">Parabacteroides distasonis</name>
    <dbReference type="NCBI Taxonomy" id="823"/>
    <lineage>
        <taxon>Bacteria</taxon>
        <taxon>Pseudomonadati</taxon>
        <taxon>Bacteroidota</taxon>
        <taxon>Bacteroidia</taxon>
        <taxon>Bacteroidales</taxon>
        <taxon>Tannerellaceae</taxon>
        <taxon>Parabacteroides</taxon>
    </lineage>
</organism>
<evidence type="ECO:0000313" key="2">
    <source>
        <dbReference type="EMBL" id="CUM93273.1"/>
    </source>
</evidence>
<evidence type="ECO:0008006" key="7">
    <source>
        <dbReference type="Google" id="ProtNLM"/>
    </source>
</evidence>
<reference evidence="4 6" key="2">
    <citation type="submission" date="2018-08" db="EMBL/GenBank/DDBJ databases">
        <title>A genome reference for cultivated species of the human gut microbiota.</title>
        <authorList>
            <person name="Zou Y."/>
            <person name="Xue W."/>
            <person name="Luo G."/>
        </authorList>
    </citation>
    <scope>NUCLEOTIDE SEQUENCE [LARGE SCALE GENOMIC DNA]</scope>
    <source>
        <strain evidence="4 6">AM30-4</strain>
    </source>
</reference>
<reference evidence="3" key="3">
    <citation type="submission" date="2023-01" db="EMBL/GenBank/DDBJ databases">
        <title>Human gut microbiome strain richness.</title>
        <authorList>
            <person name="Chen-Liaw A."/>
        </authorList>
    </citation>
    <scope>NUCLEOTIDE SEQUENCE</scope>
    <source>
        <strain evidence="3">RTP21484st1_E5_RTP21484_190118</strain>
    </source>
</reference>
<gene>
    <name evidence="4" type="ORF">DW782_18145</name>
    <name evidence="2" type="ORF">ERS852429_01167</name>
    <name evidence="3" type="ORF">PN599_04160</name>
</gene>
<evidence type="ECO:0000313" key="3">
    <source>
        <dbReference type="EMBL" id="MDB9004196.1"/>
    </source>
</evidence>
<accession>A0A173SSB4</accession>
<dbReference type="RefSeq" id="WP_008779232.1">
    <property type="nucleotide sequence ID" value="NZ_CACRUW010000028.1"/>
</dbReference>
<dbReference type="Proteomes" id="UP000095591">
    <property type="component" value="Unassembled WGS sequence"/>
</dbReference>
<evidence type="ECO:0000313" key="5">
    <source>
        <dbReference type="Proteomes" id="UP000095591"/>
    </source>
</evidence>
<protein>
    <recommendedName>
        <fullName evidence="7">FimB/Mfa2 family fimbrial subunit</fullName>
    </recommendedName>
</protein>
<feature type="region of interest" description="Disordered" evidence="1">
    <location>
        <begin position="58"/>
        <end position="82"/>
    </location>
</feature>